<dbReference type="InterPro" id="IPR051532">
    <property type="entry name" value="Ester_Hydrolysis_Enzymes"/>
</dbReference>
<dbReference type="AlphaFoldDB" id="A0AAI9UXF4"/>
<keyword evidence="1" id="KW-0732">Signal</keyword>
<comment type="caution">
    <text evidence="3">The sequence shown here is derived from an EMBL/GenBank/DDBJ whole genome shotgun (WGS) entry which is preliminary data.</text>
</comment>
<dbReference type="InterPro" id="IPR013830">
    <property type="entry name" value="SGNH_hydro"/>
</dbReference>
<accession>A0AAI9UXF4</accession>
<dbReference type="SUPFAM" id="SSF52266">
    <property type="entry name" value="SGNH hydrolase"/>
    <property type="match status" value="1"/>
</dbReference>
<evidence type="ECO:0000256" key="1">
    <source>
        <dbReference type="SAM" id="SignalP"/>
    </source>
</evidence>
<gene>
    <name evidence="3" type="ORF">CCUS01_07217</name>
</gene>
<proteinExistence type="predicted"/>
<reference evidence="3" key="1">
    <citation type="submission" date="2016-11" db="EMBL/GenBank/DDBJ databases">
        <title>The genome sequence of Colletotrichum cuscutae.</title>
        <authorList>
            <person name="Baroncelli R."/>
        </authorList>
    </citation>
    <scope>NUCLEOTIDE SEQUENCE</scope>
    <source>
        <strain evidence="3">IMI 304802</strain>
    </source>
</reference>
<dbReference type="GO" id="GO:0004622">
    <property type="term" value="F:phosphatidylcholine lysophospholipase activity"/>
    <property type="evidence" value="ECO:0007669"/>
    <property type="project" value="TreeGrafter"/>
</dbReference>
<dbReference type="Pfam" id="PF13472">
    <property type="entry name" value="Lipase_GDSL_2"/>
    <property type="match status" value="1"/>
</dbReference>
<dbReference type="InterPro" id="IPR036514">
    <property type="entry name" value="SGNH_hydro_sf"/>
</dbReference>
<dbReference type="PANTHER" id="PTHR30383:SF2">
    <property type="entry name" value="CELLULOSE-BINDING PROTEIN"/>
    <property type="match status" value="1"/>
</dbReference>
<dbReference type="EMBL" id="MPDP01000258">
    <property type="protein sequence ID" value="KAK1466607.1"/>
    <property type="molecule type" value="Genomic_DNA"/>
</dbReference>
<dbReference type="Proteomes" id="UP001239213">
    <property type="component" value="Unassembled WGS sequence"/>
</dbReference>
<organism evidence="3 4">
    <name type="scientific">Colletotrichum cuscutae</name>
    <dbReference type="NCBI Taxonomy" id="1209917"/>
    <lineage>
        <taxon>Eukaryota</taxon>
        <taxon>Fungi</taxon>
        <taxon>Dikarya</taxon>
        <taxon>Ascomycota</taxon>
        <taxon>Pezizomycotina</taxon>
        <taxon>Sordariomycetes</taxon>
        <taxon>Hypocreomycetidae</taxon>
        <taxon>Glomerellales</taxon>
        <taxon>Glomerellaceae</taxon>
        <taxon>Colletotrichum</taxon>
        <taxon>Colletotrichum acutatum species complex</taxon>
    </lineage>
</organism>
<sequence length="186" mass="20490">MMFLGRSVLMLVCFSSIWTASAEEKVKIMPLGDSITGSPGCWRALLWKKLQDNNIKDIDFVGTLPPQGCGFDYDGDNEGHGGLLATDLARESRLERWLGDTKPDIVMMHLGSNDVWSTKKPEEILGALDKLVDQMRASKESMKILVRIPSRAIAQVTPLDPAGCTNCMRGIEDFNKVIPISIPIIG</sequence>
<name>A0AAI9UXF4_9PEZI</name>
<feature type="signal peptide" evidence="1">
    <location>
        <begin position="1"/>
        <end position="22"/>
    </location>
</feature>
<dbReference type="Gene3D" id="3.40.50.1110">
    <property type="entry name" value="SGNH hydrolase"/>
    <property type="match status" value="1"/>
</dbReference>
<evidence type="ECO:0000313" key="3">
    <source>
        <dbReference type="EMBL" id="KAK1466607.1"/>
    </source>
</evidence>
<protein>
    <submittedName>
        <fullName evidence="3">Cellulose-binding protein</fullName>
    </submittedName>
</protein>
<dbReference type="PANTHER" id="PTHR30383">
    <property type="entry name" value="THIOESTERASE 1/PROTEASE 1/LYSOPHOSPHOLIPASE L1"/>
    <property type="match status" value="1"/>
</dbReference>
<feature type="chain" id="PRO_5042491333" evidence="1">
    <location>
        <begin position="23"/>
        <end position="186"/>
    </location>
</feature>
<keyword evidence="4" id="KW-1185">Reference proteome</keyword>
<evidence type="ECO:0000313" key="4">
    <source>
        <dbReference type="Proteomes" id="UP001239213"/>
    </source>
</evidence>
<evidence type="ECO:0000259" key="2">
    <source>
        <dbReference type="Pfam" id="PF13472"/>
    </source>
</evidence>
<feature type="domain" description="SGNH hydrolase-type esterase" evidence="2">
    <location>
        <begin position="31"/>
        <end position="166"/>
    </location>
</feature>